<name>A0A1F5R0Y7_9BACT</name>
<organism evidence="1 2">
    <name type="scientific">Candidatus Edwardsbacteria bacterium GWF2_54_11</name>
    <dbReference type="NCBI Taxonomy" id="1817851"/>
    <lineage>
        <taxon>Bacteria</taxon>
        <taxon>Candidatus Edwardsiibacteriota</taxon>
    </lineage>
</organism>
<dbReference type="Proteomes" id="UP000177230">
    <property type="component" value="Unassembled WGS sequence"/>
</dbReference>
<accession>A0A1F5R0Y7</accession>
<evidence type="ECO:0000313" key="2">
    <source>
        <dbReference type="Proteomes" id="UP000177230"/>
    </source>
</evidence>
<proteinExistence type="predicted"/>
<protein>
    <submittedName>
        <fullName evidence="1">Uncharacterized protein</fullName>
    </submittedName>
</protein>
<gene>
    <name evidence="1" type="ORF">A2024_04955</name>
</gene>
<dbReference type="AlphaFoldDB" id="A0A1F5R0Y7"/>
<dbReference type="EMBL" id="MFFM01000049">
    <property type="protein sequence ID" value="OGF08079.1"/>
    <property type="molecule type" value="Genomic_DNA"/>
</dbReference>
<evidence type="ECO:0000313" key="1">
    <source>
        <dbReference type="EMBL" id="OGF08079.1"/>
    </source>
</evidence>
<sequence>MKIFYHFIFMICILFTKAFSAEFYLYNIVKADDSITSNNYIKHEELWGLIYDLPNVDDSLKSYKPYKIPNTLIKNNIYLKPGKTVNLLKNSKISVDEISYFYIKKNESTGDVFLYFNLHNHNLIDKPGEYLIINFPDNMKHKNGMREIKLEKLSDHVQDSLLSEISKYLKANNDSLPVKGFVKSIIDTIMNDANLIKKQISDSYDVEHYRLTKSKLTIMQFKSVKSKKEHFTVILTDKIINILPCSVFNQTFSLAGEVYFTCEGYTTGTGAAGIILYKVQNTNIIRIQSDYSFAD</sequence>
<comment type="caution">
    <text evidence="1">The sequence shown here is derived from an EMBL/GenBank/DDBJ whole genome shotgun (WGS) entry which is preliminary data.</text>
</comment>
<reference evidence="1 2" key="1">
    <citation type="journal article" date="2016" name="Nat. Commun.">
        <title>Thousands of microbial genomes shed light on interconnected biogeochemical processes in an aquifer system.</title>
        <authorList>
            <person name="Anantharaman K."/>
            <person name="Brown C.T."/>
            <person name="Hug L.A."/>
            <person name="Sharon I."/>
            <person name="Castelle C.J."/>
            <person name="Probst A.J."/>
            <person name="Thomas B.C."/>
            <person name="Singh A."/>
            <person name="Wilkins M.J."/>
            <person name="Karaoz U."/>
            <person name="Brodie E.L."/>
            <person name="Williams K.H."/>
            <person name="Hubbard S.S."/>
            <person name="Banfield J.F."/>
        </authorList>
    </citation>
    <scope>NUCLEOTIDE SEQUENCE [LARGE SCALE GENOMIC DNA]</scope>
</reference>